<sequence>MAATCIWMVSDHHPLMCFFNLICWSALSNTQYESCFSPSHGSLETAFIKLFRQIPEIMPSLYTIFTSISCSSHSKSCHKRCSHDCGARRTGDGEHLSVAYEQKKGMTDTCARRLAAAREARL</sequence>
<accession>I3T8L7</accession>
<reference evidence="2" key="1">
    <citation type="submission" date="2012-05" db="EMBL/GenBank/DDBJ databases">
        <authorList>
            <person name="Krishnakumar V."/>
            <person name="Cheung F."/>
            <person name="Xiao Y."/>
            <person name="Chan A."/>
            <person name="Moskal W.A."/>
            <person name="Town C.D."/>
        </authorList>
    </citation>
    <scope>NUCLEOTIDE SEQUENCE</scope>
</reference>
<evidence type="ECO:0008006" key="3">
    <source>
        <dbReference type="Google" id="ProtNLM"/>
    </source>
</evidence>
<proteinExistence type="evidence at transcript level"/>
<name>I3T8L7_LOTJA</name>
<feature type="chain" id="PRO_5003679335" description="Secreted protein" evidence="1">
    <location>
        <begin position="31"/>
        <end position="122"/>
    </location>
</feature>
<feature type="signal peptide" evidence="1">
    <location>
        <begin position="1"/>
        <end position="30"/>
    </location>
</feature>
<dbReference type="AlphaFoldDB" id="I3T8L7"/>
<keyword evidence="1" id="KW-0732">Signal</keyword>
<dbReference type="EMBL" id="BT149065">
    <property type="protein sequence ID" value="AFK48859.1"/>
    <property type="molecule type" value="mRNA"/>
</dbReference>
<evidence type="ECO:0000256" key="1">
    <source>
        <dbReference type="SAM" id="SignalP"/>
    </source>
</evidence>
<protein>
    <recommendedName>
        <fullName evidence="3">Secreted protein</fullName>
    </recommendedName>
</protein>
<evidence type="ECO:0000313" key="2">
    <source>
        <dbReference type="EMBL" id="AFK48859.1"/>
    </source>
</evidence>
<organism evidence="2">
    <name type="scientific">Lotus japonicus</name>
    <name type="common">Lotus corniculatus var. japonicus</name>
    <dbReference type="NCBI Taxonomy" id="34305"/>
    <lineage>
        <taxon>Eukaryota</taxon>
        <taxon>Viridiplantae</taxon>
        <taxon>Streptophyta</taxon>
        <taxon>Embryophyta</taxon>
        <taxon>Tracheophyta</taxon>
        <taxon>Spermatophyta</taxon>
        <taxon>Magnoliopsida</taxon>
        <taxon>eudicotyledons</taxon>
        <taxon>Gunneridae</taxon>
        <taxon>Pentapetalae</taxon>
        <taxon>rosids</taxon>
        <taxon>fabids</taxon>
        <taxon>Fabales</taxon>
        <taxon>Fabaceae</taxon>
        <taxon>Papilionoideae</taxon>
        <taxon>50 kb inversion clade</taxon>
        <taxon>NPAAA clade</taxon>
        <taxon>Hologalegina</taxon>
        <taxon>robinioid clade</taxon>
        <taxon>Loteae</taxon>
        <taxon>Lotus</taxon>
    </lineage>
</organism>